<keyword evidence="3" id="KW-1185">Reference proteome</keyword>
<dbReference type="Pfam" id="PF04314">
    <property type="entry name" value="PCuAC"/>
    <property type="match status" value="1"/>
</dbReference>
<evidence type="ECO:0000313" key="3">
    <source>
        <dbReference type="Proteomes" id="UP001301152"/>
    </source>
</evidence>
<organism evidence="2 3">
    <name type="scientific">Acetobacter thailandicus</name>
    <dbReference type="NCBI Taxonomy" id="1502842"/>
    <lineage>
        <taxon>Bacteria</taxon>
        <taxon>Pseudomonadati</taxon>
        <taxon>Pseudomonadota</taxon>
        <taxon>Alphaproteobacteria</taxon>
        <taxon>Acetobacterales</taxon>
        <taxon>Acetobacteraceae</taxon>
        <taxon>Acetobacter</taxon>
    </lineage>
</organism>
<dbReference type="RefSeq" id="WP_086555529.1">
    <property type="nucleotide sequence ID" value="NZ_JAERKX010000002.1"/>
</dbReference>
<keyword evidence="1" id="KW-0732">Signal</keyword>
<proteinExistence type="predicted"/>
<name>A0ABT3QG31_9PROT</name>
<dbReference type="InterPro" id="IPR007410">
    <property type="entry name" value="LpqE-like"/>
</dbReference>
<dbReference type="EMBL" id="JAPIUZ010000004">
    <property type="protein sequence ID" value="MCX2564244.1"/>
    <property type="molecule type" value="Genomic_DNA"/>
</dbReference>
<reference evidence="2 3" key="1">
    <citation type="submission" date="2022-11" db="EMBL/GenBank/DDBJ databases">
        <title>Genome sequencing of Acetobacter type strain.</title>
        <authorList>
            <person name="Heo J."/>
            <person name="Lee D."/>
            <person name="Han B.-H."/>
            <person name="Hong S.-B."/>
            <person name="Kwon S.-W."/>
        </authorList>
    </citation>
    <scope>NUCLEOTIDE SEQUENCE [LARGE SCALE GENOMIC DNA]</scope>
    <source>
        <strain evidence="2 3">KACC 21253</strain>
    </source>
</reference>
<evidence type="ECO:0000256" key="1">
    <source>
        <dbReference type="SAM" id="SignalP"/>
    </source>
</evidence>
<protein>
    <submittedName>
        <fullName evidence="2">Copper chaperone PCu(A)C</fullName>
    </submittedName>
</protein>
<dbReference type="InterPro" id="IPR036182">
    <property type="entry name" value="PCuAC_sf"/>
</dbReference>
<dbReference type="SUPFAM" id="SSF110087">
    <property type="entry name" value="DR1885-like metal-binding protein"/>
    <property type="match status" value="1"/>
</dbReference>
<feature type="chain" id="PRO_5047294325" evidence="1">
    <location>
        <begin position="26"/>
        <end position="162"/>
    </location>
</feature>
<dbReference type="Gene3D" id="2.60.40.1890">
    <property type="entry name" value="PCu(A)C copper chaperone"/>
    <property type="match status" value="1"/>
</dbReference>
<sequence length="162" mass="17184">MKQFFLNKKTFIVCCMLVWPGVAAAAQSLENLPGQEDAQKDILIKDASFALVGNPPAGVIYFTIQNTGDAAHLVTNVTSPACARLIGHHSDQESTPGTINLFHNLSLPAHSSLVFPVGGYHLVCLDMPEKFLSAQNISLTFSFLGGSSKTIVAPVAKSAASQ</sequence>
<feature type="signal peptide" evidence="1">
    <location>
        <begin position="1"/>
        <end position="25"/>
    </location>
</feature>
<accession>A0ABT3QG31</accession>
<dbReference type="Proteomes" id="UP001301152">
    <property type="component" value="Unassembled WGS sequence"/>
</dbReference>
<comment type="caution">
    <text evidence="2">The sequence shown here is derived from an EMBL/GenBank/DDBJ whole genome shotgun (WGS) entry which is preliminary data.</text>
</comment>
<evidence type="ECO:0000313" key="2">
    <source>
        <dbReference type="EMBL" id="MCX2564244.1"/>
    </source>
</evidence>
<gene>
    <name evidence="2" type="ORF">OQ497_09760</name>
</gene>